<feature type="transmembrane region" description="Helical" evidence="6">
    <location>
        <begin position="270"/>
        <end position="288"/>
    </location>
</feature>
<keyword evidence="2" id="KW-1003">Cell membrane</keyword>
<accession>A0A1I3SJK6</accession>
<dbReference type="Proteomes" id="UP000198919">
    <property type="component" value="Unassembled WGS sequence"/>
</dbReference>
<dbReference type="InterPro" id="IPR011701">
    <property type="entry name" value="MFS"/>
</dbReference>
<evidence type="ECO:0000256" key="5">
    <source>
        <dbReference type="ARBA" id="ARBA00023136"/>
    </source>
</evidence>
<feature type="transmembrane region" description="Helical" evidence="6">
    <location>
        <begin position="323"/>
        <end position="340"/>
    </location>
</feature>
<dbReference type="EMBL" id="FORG01000011">
    <property type="protein sequence ID" value="SFJ57919.1"/>
    <property type="molecule type" value="Genomic_DNA"/>
</dbReference>
<evidence type="ECO:0000256" key="4">
    <source>
        <dbReference type="ARBA" id="ARBA00022989"/>
    </source>
</evidence>
<feature type="transmembrane region" description="Helical" evidence="6">
    <location>
        <begin position="144"/>
        <end position="166"/>
    </location>
</feature>
<dbReference type="PANTHER" id="PTHR23513:SF6">
    <property type="entry name" value="MAJOR FACILITATOR SUPERFAMILY ASSOCIATED DOMAIN-CONTAINING PROTEIN"/>
    <property type="match status" value="1"/>
</dbReference>
<dbReference type="Gene3D" id="1.20.1250.20">
    <property type="entry name" value="MFS general substrate transporter like domains"/>
    <property type="match status" value="1"/>
</dbReference>
<keyword evidence="4 6" id="KW-1133">Transmembrane helix</keyword>
<dbReference type="Pfam" id="PF07690">
    <property type="entry name" value="MFS_1"/>
    <property type="match status" value="1"/>
</dbReference>
<feature type="transmembrane region" description="Helical" evidence="6">
    <location>
        <begin position="236"/>
        <end position="258"/>
    </location>
</feature>
<dbReference type="STRING" id="351675.SAMN05421680_111110"/>
<name>A0A1I3SJK6_9GAMM</name>
<evidence type="ECO:0000313" key="8">
    <source>
        <dbReference type="EMBL" id="SFJ57919.1"/>
    </source>
</evidence>
<gene>
    <name evidence="8" type="ORF">SAMN05421680_111110</name>
    <name evidence="7" type="ORF">Xmau_03089</name>
</gene>
<sequence length="414" mass="45215">MQPSSLYNPKVTTIFVALGVFLTLSEAIYDLVFANIAYTITGKTISVTTTYAVGYCAEILVTLLGAGFIDRFNKWRLFLVTQIANIVVFAAAVVVLSRDNTTVSLVWFFAFFVDLIHQYSQLIVFSLVPFLFTKDDIPTINGTIAVFNGMAGVLGPTIGTIAILYVGLSMSLMSSIAFMVGALILTLFLKMVNPAHAAITSTITGNKECFKDRIQESVFSASVAAYKLLTLPRWRWFLASYSSCVLVIGILVLLWIPLLRGFHGFSEATTGYLVSTGTLGAVIGGFVLQRHAKLSKLTVILKAAHFVMAFGVCFTIFSSGNAYLVGIGMFTFHVGMTMYFRSAASVIQTNIPREVIGSWYGAIDFISRFIGLIGILLAGWAFDVIGPYALYSVLLILLLVSVLNWRKDNNSISL</sequence>
<reference evidence="9" key="2">
    <citation type="submission" date="2016-10" db="EMBL/GenBank/DDBJ databases">
        <authorList>
            <person name="Varghese N."/>
            <person name="Submissions S."/>
        </authorList>
    </citation>
    <scope>NUCLEOTIDE SEQUENCE [LARGE SCALE GENOMIC DNA]</scope>
    <source>
        <strain evidence="9">DSM 17908</strain>
    </source>
</reference>
<dbReference type="InterPro" id="IPR036259">
    <property type="entry name" value="MFS_trans_sf"/>
</dbReference>
<keyword evidence="5 6" id="KW-0472">Membrane</keyword>
<evidence type="ECO:0000256" key="2">
    <source>
        <dbReference type="ARBA" id="ARBA00022475"/>
    </source>
</evidence>
<feature type="transmembrane region" description="Helical" evidence="6">
    <location>
        <begin position="361"/>
        <end position="382"/>
    </location>
</feature>
<proteinExistence type="predicted"/>
<organism evidence="8 9">
    <name type="scientific">Xenorhabdus mauleonii</name>
    <dbReference type="NCBI Taxonomy" id="351675"/>
    <lineage>
        <taxon>Bacteria</taxon>
        <taxon>Pseudomonadati</taxon>
        <taxon>Pseudomonadota</taxon>
        <taxon>Gammaproteobacteria</taxon>
        <taxon>Enterobacterales</taxon>
        <taxon>Morganellaceae</taxon>
        <taxon>Xenorhabdus</taxon>
    </lineage>
</organism>
<feature type="transmembrane region" description="Helical" evidence="6">
    <location>
        <begin position="108"/>
        <end position="132"/>
    </location>
</feature>
<evidence type="ECO:0000256" key="3">
    <source>
        <dbReference type="ARBA" id="ARBA00022692"/>
    </source>
</evidence>
<feature type="transmembrane region" description="Helical" evidence="6">
    <location>
        <begin position="51"/>
        <end position="70"/>
    </location>
</feature>
<feature type="transmembrane region" description="Helical" evidence="6">
    <location>
        <begin position="388"/>
        <end position="405"/>
    </location>
</feature>
<keyword evidence="10" id="KW-1185">Reference proteome</keyword>
<feature type="transmembrane region" description="Helical" evidence="6">
    <location>
        <begin position="77"/>
        <end position="96"/>
    </location>
</feature>
<evidence type="ECO:0000313" key="7">
    <source>
        <dbReference type="EMBL" id="PHM39182.1"/>
    </source>
</evidence>
<evidence type="ECO:0000313" key="10">
    <source>
        <dbReference type="Proteomes" id="UP000224607"/>
    </source>
</evidence>
<dbReference type="SUPFAM" id="SSF103473">
    <property type="entry name" value="MFS general substrate transporter"/>
    <property type="match status" value="1"/>
</dbReference>
<protein>
    <submittedName>
        <fullName evidence="8">Major Facilitator Superfamily protein</fullName>
    </submittedName>
</protein>
<dbReference type="EMBL" id="NITY01000012">
    <property type="protein sequence ID" value="PHM39182.1"/>
    <property type="molecule type" value="Genomic_DNA"/>
</dbReference>
<dbReference type="GO" id="GO:0022857">
    <property type="term" value="F:transmembrane transporter activity"/>
    <property type="evidence" value="ECO:0007669"/>
    <property type="project" value="InterPro"/>
</dbReference>
<dbReference type="PANTHER" id="PTHR23513">
    <property type="entry name" value="INTEGRAL MEMBRANE EFFLUX PROTEIN-RELATED"/>
    <property type="match status" value="1"/>
</dbReference>
<dbReference type="RefSeq" id="WP_211284505.1">
    <property type="nucleotide sequence ID" value="NZ_CAWNQB010000004.1"/>
</dbReference>
<evidence type="ECO:0000256" key="1">
    <source>
        <dbReference type="ARBA" id="ARBA00004651"/>
    </source>
</evidence>
<feature type="transmembrane region" description="Helical" evidence="6">
    <location>
        <begin position="172"/>
        <end position="189"/>
    </location>
</feature>
<reference evidence="8" key="1">
    <citation type="submission" date="2016-10" db="EMBL/GenBank/DDBJ databases">
        <authorList>
            <person name="de Groot N.N."/>
        </authorList>
    </citation>
    <scope>NUCLEOTIDE SEQUENCE [LARGE SCALE GENOMIC DNA]</scope>
    <source>
        <strain evidence="8">DSM 17908</strain>
    </source>
</reference>
<keyword evidence="3 6" id="KW-0812">Transmembrane</keyword>
<dbReference type="GO" id="GO:0005886">
    <property type="term" value="C:plasma membrane"/>
    <property type="evidence" value="ECO:0007669"/>
    <property type="project" value="UniProtKB-SubCell"/>
</dbReference>
<dbReference type="AlphaFoldDB" id="A0A1I3SJK6"/>
<comment type="subcellular location">
    <subcellularLocation>
        <location evidence="1">Cell membrane</location>
        <topology evidence="1">Multi-pass membrane protein</topology>
    </subcellularLocation>
</comment>
<evidence type="ECO:0000256" key="6">
    <source>
        <dbReference type="SAM" id="Phobius"/>
    </source>
</evidence>
<reference evidence="7 10" key="3">
    <citation type="journal article" date="2017" name="Nat. Microbiol.">
        <title>Natural product diversity associated with the nematode symbionts Photorhabdus and Xenorhabdus.</title>
        <authorList>
            <person name="Tobias N.J."/>
            <person name="Wolff H."/>
            <person name="Djahanschiri B."/>
            <person name="Grundmann F."/>
            <person name="Kronenwerth M."/>
            <person name="Shi Y.M."/>
            <person name="Simonyi S."/>
            <person name="Grun P."/>
            <person name="Shapiro-Ilan D."/>
            <person name="Pidot S.J."/>
            <person name="Stinear T.P."/>
            <person name="Ebersberger I."/>
            <person name="Bode H.B."/>
        </authorList>
    </citation>
    <scope>NUCLEOTIDE SEQUENCE [LARGE SCALE GENOMIC DNA]</scope>
    <source>
        <strain evidence="7 10">DSM 17908</strain>
    </source>
</reference>
<feature type="transmembrane region" description="Helical" evidence="6">
    <location>
        <begin position="300"/>
        <end position="317"/>
    </location>
</feature>
<evidence type="ECO:0000313" key="9">
    <source>
        <dbReference type="Proteomes" id="UP000198919"/>
    </source>
</evidence>
<dbReference type="Proteomes" id="UP000224607">
    <property type="component" value="Unassembled WGS sequence"/>
</dbReference>